<accession>A0A1W6D119</accession>
<dbReference type="KEGG" id="pcon:B0A89_07055"/>
<dbReference type="EMBL" id="CP020612">
    <property type="protein sequence ID" value="ARJ70775.1"/>
    <property type="molecule type" value="Genomic_DNA"/>
</dbReference>
<dbReference type="STRING" id="1945662.B0A89_07055"/>
<dbReference type="Proteomes" id="UP000193017">
    <property type="component" value="Chromosome"/>
</dbReference>
<evidence type="ECO:0000256" key="1">
    <source>
        <dbReference type="SAM" id="Phobius"/>
    </source>
</evidence>
<evidence type="ECO:0000313" key="3">
    <source>
        <dbReference type="Proteomes" id="UP000193017"/>
    </source>
</evidence>
<reference evidence="2 3" key="1">
    <citation type="submission" date="2017-03" db="EMBL/GenBank/DDBJ databases">
        <title>Genome sequence of Paracoccus contaminans isolated from a water microcosm.</title>
        <authorList>
            <person name="Aurass P."/>
            <person name="Karste S."/>
            <person name="Trost E."/>
            <person name="Glaeser S.P."/>
            <person name="Kaempfer P."/>
            <person name="Flieger A."/>
        </authorList>
    </citation>
    <scope>NUCLEOTIDE SEQUENCE [LARGE SCALE GENOMIC DNA]</scope>
    <source>
        <strain evidence="3">RKI 16-01929T\LMG 29738T\CCM 8701T\CIP 111112T</strain>
    </source>
</reference>
<proteinExistence type="predicted"/>
<organism evidence="2 3">
    <name type="scientific">Paracoccus contaminans</name>
    <dbReference type="NCBI Taxonomy" id="1945662"/>
    <lineage>
        <taxon>Bacteria</taxon>
        <taxon>Pseudomonadati</taxon>
        <taxon>Pseudomonadota</taxon>
        <taxon>Alphaproteobacteria</taxon>
        <taxon>Rhodobacterales</taxon>
        <taxon>Paracoccaceae</taxon>
        <taxon>Paracoccus</taxon>
    </lineage>
</organism>
<gene>
    <name evidence="2" type="ORF">B0A89_07055</name>
</gene>
<keyword evidence="1" id="KW-0812">Transmembrane</keyword>
<keyword evidence="3" id="KW-1185">Reference proteome</keyword>
<name>A0A1W6D119_9RHOB</name>
<keyword evidence="1" id="KW-0472">Membrane</keyword>
<feature type="transmembrane region" description="Helical" evidence="1">
    <location>
        <begin position="6"/>
        <end position="26"/>
    </location>
</feature>
<dbReference type="OrthoDB" id="7632202at2"/>
<protein>
    <submittedName>
        <fullName evidence="2">Uncharacterized protein</fullName>
    </submittedName>
</protein>
<feature type="transmembrane region" description="Helical" evidence="1">
    <location>
        <begin position="71"/>
        <end position="90"/>
    </location>
</feature>
<evidence type="ECO:0000313" key="2">
    <source>
        <dbReference type="EMBL" id="ARJ70775.1"/>
    </source>
</evidence>
<sequence>MMGIIRLAAILFAFEALFYVLLWFYLRSLRRERLEEEWEERHPGDPADSPERDEFLERSMADFQTSLRARLVGLVFILPTLAVAAIIYFVNYR</sequence>
<dbReference type="AlphaFoldDB" id="A0A1W6D119"/>
<keyword evidence="1" id="KW-1133">Transmembrane helix</keyword>